<proteinExistence type="predicted"/>
<evidence type="ECO:0000256" key="1">
    <source>
        <dbReference type="SAM" id="SignalP"/>
    </source>
</evidence>
<protein>
    <submittedName>
        <fullName evidence="2">PorP/SprF family type IX secretion system membrane protein</fullName>
    </submittedName>
</protein>
<dbReference type="RefSeq" id="WP_254166965.1">
    <property type="nucleotide sequence ID" value="NZ_JAHESF010000022.1"/>
</dbReference>
<keyword evidence="1" id="KW-0732">Signal</keyword>
<evidence type="ECO:0000313" key="2">
    <source>
        <dbReference type="EMBL" id="MBT1699215.1"/>
    </source>
</evidence>
<keyword evidence="3" id="KW-1185">Reference proteome</keyword>
<dbReference type="InterPro" id="IPR019861">
    <property type="entry name" value="PorP/SprF_Bacteroidetes"/>
</dbReference>
<dbReference type="Pfam" id="PF11751">
    <property type="entry name" value="PorP_SprF"/>
    <property type="match status" value="1"/>
</dbReference>
<sequence>MKYFSCLVLIVLSLANAGAQTAESIPEQFAQFFNAYSIVNPASCGSKSNIEIELGRQGHSGIWKNISTTYASGSLRLGPRKKKNNFQVLGLSFVRDKEGEYLKRSKFYVNYGWHTRLTKKLSLGAGVAGGFFSYLVSGSSASVAGSAMAPDGTLGLWLYHHRYYVGASAAQVFNSRLTPIQETTVLLRHYNITGGYTYHVSEALTVHPRTMIRYAPGHPVNIDVATQGIINEIVSAGVNYRYNKEMVCLFGLEKLKAGKGALRCMFSYAFPTGGVASNRQTFELTLNYDHQSKQKKSGR</sequence>
<reference evidence="2 3" key="1">
    <citation type="submission" date="2021-05" db="EMBL/GenBank/DDBJ databases">
        <title>A Polyphasic approach of four new species of the genus Ohtaekwangia: Ohtaekwangia histidinii sp. nov., Ohtaekwangia cretensis sp. nov., Ohtaekwangia indiensis sp. nov., Ohtaekwangia reichenbachii sp. nov. from diverse environment.</title>
        <authorList>
            <person name="Octaviana S."/>
        </authorList>
    </citation>
    <scope>NUCLEOTIDE SEQUENCE [LARGE SCALE GENOMIC DNA]</scope>
    <source>
        <strain evidence="2 3">PWU4</strain>
    </source>
</reference>
<feature type="chain" id="PRO_5042874685" evidence="1">
    <location>
        <begin position="22"/>
        <end position="299"/>
    </location>
</feature>
<dbReference type="EMBL" id="JAHESF010000022">
    <property type="protein sequence ID" value="MBT1699215.1"/>
    <property type="molecule type" value="Genomic_DNA"/>
</dbReference>
<evidence type="ECO:0000313" key="3">
    <source>
        <dbReference type="Proteomes" id="UP001319200"/>
    </source>
</evidence>
<name>A0AAP2DMS9_9BACT</name>
<dbReference type="NCBIfam" id="TIGR03519">
    <property type="entry name" value="T9SS_PorP_fam"/>
    <property type="match status" value="1"/>
</dbReference>
<comment type="caution">
    <text evidence="2">The sequence shown here is derived from an EMBL/GenBank/DDBJ whole genome shotgun (WGS) entry which is preliminary data.</text>
</comment>
<dbReference type="Proteomes" id="UP001319200">
    <property type="component" value="Unassembled WGS sequence"/>
</dbReference>
<feature type="signal peptide" evidence="1">
    <location>
        <begin position="1"/>
        <end position="21"/>
    </location>
</feature>
<dbReference type="AlphaFoldDB" id="A0AAP2DMS9"/>
<accession>A0AAP2DMS9</accession>
<gene>
    <name evidence="2" type="ORF">KK083_20125</name>
</gene>
<organism evidence="2 3">
    <name type="scientific">Chryseosolibacter histidini</name>
    <dbReference type="NCBI Taxonomy" id="2782349"/>
    <lineage>
        <taxon>Bacteria</taxon>
        <taxon>Pseudomonadati</taxon>
        <taxon>Bacteroidota</taxon>
        <taxon>Cytophagia</taxon>
        <taxon>Cytophagales</taxon>
        <taxon>Chryseotaleaceae</taxon>
        <taxon>Chryseosolibacter</taxon>
    </lineage>
</organism>